<evidence type="ECO:0000256" key="2">
    <source>
        <dbReference type="SAM" id="SignalP"/>
    </source>
</evidence>
<evidence type="ECO:0000313" key="3">
    <source>
        <dbReference type="EMBL" id="EDV95765.1"/>
    </source>
</evidence>
<dbReference type="FunCoup" id="B4J0U4">
    <property type="interactions" value="33"/>
</dbReference>
<evidence type="ECO:0000256" key="1">
    <source>
        <dbReference type="PROSITE-ProRule" id="PRU00497"/>
    </source>
</evidence>
<organism evidence="4">
    <name type="scientific">Drosophila grimshawi</name>
    <name type="common">Hawaiian fruit fly</name>
    <name type="synonym">Idiomyia grimshawi</name>
    <dbReference type="NCBI Taxonomy" id="7222"/>
    <lineage>
        <taxon>Eukaryota</taxon>
        <taxon>Metazoa</taxon>
        <taxon>Ecdysozoa</taxon>
        <taxon>Arthropoda</taxon>
        <taxon>Hexapoda</taxon>
        <taxon>Insecta</taxon>
        <taxon>Pterygota</taxon>
        <taxon>Neoptera</taxon>
        <taxon>Endopterygota</taxon>
        <taxon>Diptera</taxon>
        <taxon>Brachycera</taxon>
        <taxon>Muscomorpha</taxon>
        <taxon>Ephydroidea</taxon>
        <taxon>Drosophilidae</taxon>
        <taxon>Drosophila</taxon>
        <taxon>Hawaiian Drosophila</taxon>
    </lineage>
</organism>
<dbReference type="OrthoDB" id="6515429at2759"/>
<accession>B4J0U4</accession>
<dbReference type="InterPro" id="IPR000618">
    <property type="entry name" value="Insect_cuticle"/>
</dbReference>
<feature type="chain" id="PRO_5002808110" evidence="2">
    <location>
        <begin position="20"/>
        <end position="214"/>
    </location>
</feature>
<dbReference type="HOGENOM" id="CLU_1278834_0_0_1"/>
<dbReference type="Pfam" id="PF00379">
    <property type="entry name" value="Chitin_bind_4"/>
    <property type="match status" value="1"/>
</dbReference>
<dbReference type="KEGG" id="dgr:6557791"/>
<keyword evidence="4" id="KW-1185">Reference proteome</keyword>
<dbReference type="GO" id="GO:0008010">
    <property type="term" value="F:structural constituent of chitin-based larval cuticle"/>
    <property type="evidence" value="ECO:0007669"/>
    <property type="project" value="TreeGrafter"/>
</dbReference>
<sequence length="214" mass="23617">MQQQFNLYLCLLIAPLATAALLEYGAPPPAGTITQYHTQDEHGQYAYGYTAPLYSKHETRTADGVTHGSYSYVDARGEQQTVNYKADVDGFRVIASSLQQQPNEETPEVAALRAQHLAAHAEAKLRLAGGANLNPVQDTPEVAAAKVAFFKRFEAEKLRNQQLSKTTKTKTILPSRTILSQPLYVLKPASGFIIKYNTLLQTSSSPYREYLPLA</sequence>
<dbReference type="Proteomes" id="UP000001070">
    <property type="component" value="Unassembled WGS sequence"/>
</dbReference>
<dbReference type="GO" id="GO:0062129">
    <property type="term" value="C:chitin-based extracellular matrix"/>
    <property type="evidence" value="ECO:0007669"/>
    <property type="project" value="TreeGrafter"/>
</dbReference>
<dbReference type="PANTHER" id="PTHR10380">
    <property type="entry name" value="CUTICLE PROTEIN"/>
    <property type="match status" value="1"/>
</dbReference>
<evidence type="ECO:0000313" key="4">
    <source>
        <dbReference type="Proteomes" id="UP000001070"/>
    </source>
</evidence>
<feature type="signal peptide" evidence="2">
    <location>
        <begin position="1"/>
        <end position="19"/>
    </location>
</feature>
<proteinExistence type="predicted"/>
<name>B4J0U4_DROGR</name>
<dbReference type="STRING" id="7222.B4J0U4"/>
<reference evidence="3 4" key="1">
    <citation type="journal article" date="2007" name="Nature">
        <title>Evolution of genes and genomes on the Drosophila phylogeny.</title>
        <authorList>
            <consortium name="Drosophila 12 Genomes Consortium"/>
            <person name="Clark A.G."/>
            <person name="Eisen M.B."/>
            <person name="Smith D.R."/>
            <person name="Bergman C.M."/>
            <person name="Oliver B."/>
            <person name="Markow T.A."/>
            <person name="Kaufman T.C."/>
            <person name="Kellis M."/>
            <person name="Gelbart W."/>
            <person name="Iyer V.N."/>
            <person name="Pollard D.A."/>
            <person name="Sackton T.B."/>
            <person name="Larracuente A.M."/>
            <person name="Singh N.D."/>
            <person name="Abad J.P."/>
            <person name="Abt D.N."/>
            <person name="Adryan B."/>
            <person name="Aguade M."/>
            <person name="Akashi H."/>
            <person name="Anderson W.W."/>
            <person name="Aquadro C.F."/>
            <person name="Ardell D.H."/>
            <person name="Arguello R."/>
            <person name="Artieri C.G."/>
            <person name="Barbash D.A."/>
            <person name="Barker D."/>
            <person name="Barsanti P."/>
            <person name="Batterham P."/>
            <person name="Batzoglou S."/>
            <person name="Begun D."/>
            <person name="Bhutkar A."/>
            <person name="Blanco E."/>
            <person name="Bosak S.A."/>
            <person name="Bradley R.K."/>
            <person name="Brand A.D."/>
            <person name="Brent M.R."/>
            <person name="Brooks A.N."/>
            <person name="Brown R.H."/>
            <person name="Butlin R.K."/>
            <person name="Caggese C."/>
            <person name="Calvi B.R."/>
            <person name="Bernardo de Carvalho A."/>
            <person name="Caspi A."/>
            <person name="Castrezana S."/>
            <person name="Celniker S.E."/>
            <person name="Chang J.L."/>
            <person name="Chapple C."/>
            <person name="Chatterji S."/>
            <person name="Chinwalla A."/>
            <person name="Civetta A."/>
            <person name="Clifton S.W."/>
            <person name="Comeron J.M."/>
            <person name="Costello J.C."/>
            <person name="Coyne J.A."/>
            <person name="Daub J."/>
            <person name="David R.G."/>
            <person name="Delcher A.L."/>
            <person name="Delehaunty K."/>
            <person name="Do C.B."/>
            <person name="Ebling H."/>
            <person name="Edwards K."/>
            <person name="Eickbush T."/>
            <person name="Evans J.D."/>
            <person name="Filipski A."/>
            <person name="Findeiss S."/>
            <person name="Freyhult E."/>
            <person name="Fulton L."/>
            <person name="Fulton R."/>
            <person name="Garcia A.C."/>
            <person name="Gardiner A."/>
            <person name="Garfield D.A."/>
            <person name="Garvin B.E."/>
            <person name="Gibson G."/>
            <person name="Gilbert D."/>
            <person name="Gnerre S."/>
            <person name="Godfrey J."/>
            <person name="Good R."/>
            <person name="Gotea V."/>
            <person name="Gravely B."/>
            <person name="Greenberg A.J."/>
            <person name="Griffiths-Jones S."/>
            <person name="Gross S."/>
            <person name="Guigo R."/>
            <person name="Gustafson E.A."/>
            <person name="Haerty W."/>
            <person name="Hahn M.W."/>
            <person name="Halligan D.L."/>
            <person name="Halpern A.L."/>
            <person name="Halter G.M."/>
            <person name="Han M.V."/>
            <person name="Heger A."/>
            <person name="Hillier L."/>
            <person name="Hinrichs A.S."/>
            <person name="Holmes I."/>
            <person name="Hoskins R.A."/>
            <person name="Hubisz M.J."/>
            <person name="Hultmark D."/>
            <person name="Huntley M.A."/>
            <person name="Jaffe D.B."/>
            <person name="Jagadeeshan S."/>
            <person name="Jeck W.R."/>
            <person name="Johnson J."/>
            <person name="Jones C.D."/>
            <person name="Jordan W.C."/>
            <person name="Karpen G.H."/>
            <person name="Kataoka E."/>
            <person name="Keightley P.D."/>
            <person name="Kheradpour P."/>
            <person name="Kirkness E.F."/>
            <person name="Koerich L.B."/>
            <person name="Kristiansen K."/>
            <person name="Kudrna D."/>
            <person name="Kulathinal R.J."/>
            <person name="Kumar S."/>
            <person name="Kwok R."/>
            <person name="Lander E."/>
            <person name="Langley C.H."/>
            <person name="Lapoint R."/>
            <person name="Lazzaro B.P."/>
            <person name="Lee S.J."/>
            <person name="Levesque L."/>
            <person name="Li R."/>
            <person name="Lin C.F."/>
            <person name="Lin M.F."/>
            <person name="Lindblad-Toh K."/>
            <person name="Llopart A."/>
            <person name="Long M."/>
            <person name="Low L."/>
            <person name="Lozovsky E."/>
            <person name="Lu J."/>
            <person name="Luo M."/>
            <person name="Machado C.A."/>
            <person name="Makalowski W."/>
            <person name="Marzo M."/>
            <person name="Matsuda M."/>
            <person name="Matzkin L."/>
            <person name="McAllister B."/>
            <person name="McBride C.S."/>
            <person name="McKernan B."/>
            <person name="McKernan K."/>
            <person name="Mendez-Lago M."/>
            <person name="Minx P."/>
            <person name="Mollenhauer M.U."/>
            <person name="Montooth K."/>
            <person name="Mount S.M."/>
            <person name="Mu X."/>
            <person name="Myers E."/>
            <person name="Negre B."/>
            <person name="Newfeld S."/>
            <person name="Nielsen R."/>
            <person name="Noor M.A."/>
            <person name="O'Grady P."/>
            <person name="Pachter L."/>
            <person name="Papaceit M."/>
            <person name="Parisi M.J."/>
            <person name="Parisi M."/>
            <person name="Parts L."/>
            <person name="Pedersen J.S."/>
            <person name="Pesole G."/>
            <person name="Phillippy A.M."/>
            <person name="Ponting C.P."/>
            <person name="Pop M."/>
            <person name="Porcelli D."/>
            <person name="Powell J.R."/>
            <person name="Prohaska S."/>
            <person name="Pruitt K."/>
            <person name="Puig M."/>
            <person name="Quesneville H."/>
            <person name="Ram K.R."/>
            <person name="Rand D."/>
            <person name="Rasmussen M.D."/>
            <person name="Reed L.K."/>
            <person name="Reenan R."/>
            <person name="Reily A."/>
            <person name="Remington K.A."/>
            <person name="Rieger T.T."/>
            <person name="Ritchie M.G."/>
            <person name="Robin C."/>
            <person name="Rogers Y.H."/>
            <person name="Rohde C."/>
            <person name="Rozas J."/>
            <person name="Rubenfield M.J."/>
            <person name="Ruiz A."/>
            <person name="Russo S."/>
            <person name="Salzberg S.L."/>
            <person name="Sanchez-Gracia A."/>
            <person name="Saranga D.J."/>
            <person name="Sato H."/>
            <person name="Schaeffer S.W."/>
            <person name="Schatz M.C."/>
            <person name="Schlenke T."/>
            <person name="Schwartz R."/>
            <person name="Segarra C."/>
            <person name="Singh R.S."/>
            <person name="Sirot L."/>
            <person name="Sirota M."/>
            <person name="Sisneros N.B."/>
            <person name="Smith C.D."/>
            <person name="Smith T.F."/>
            <person name="Spieth J."/>
            <person name="Stage D.E."/>
            <person name="Stark A."/>
            <person name="Stephan W."/>
            <person name="Strausberg R.L."/>
            <person name="Strempel S."/>
            <person name="Sturgill D."/>
            <person name="Sutton G."/>
            <person name="Sutton G.G."/>
            <person name="Tao W."/>
            <person name="Teichmann S."/>
            <person name="Tobari Y.N."/>
            <person name="Tomimura Y."/>
            <person name="Tsolas J.M."/>
            <person name="Valente V.L."/>
            <person name="Venter E."/>
            <person name="Venter J.C."/>
            <person name="Vicario S."/>
            <person name="Vieira F.G."/>
            <person name="Vilella A.J."/>
            <person name="Villasante A."/>
            <person name="Walenz B."/>
            <person name="Wang J."/>
            <person name="Wasserman M."/>
            <person name="Watts T."/>
            <person name="Wilson D."/>
            <person name="Wilson R.K."/>
            <person name="Wing R.A."/>
            <person name="Wolfner M.F."/>
            <person name="Wong A."/>
            <person name="Wong G.K."/>
            <person name="Wu C.I."/>
            <person name="Wu G."/>
            <person name="Yamamoto D."/>
            <person name="Yang H.P."/>
            <person name="Yang S.P."/>
            <person name="Yorke J.A."/>
            <person name="Yoshida K."/>
            <person name="Zdobnov E."/>
            <person name="Zhang P."/>
            <person name="Zhang Y."/>
            <person name="Zimin A.V."/>
            <person name="Baldwin J."/>
            <person name="Abdouelleil A."/>
            <person name="Abdulkadir J."/>
            <person name="Abebe A."/>
            <person name="Abera B."/>
            <person name="Abreu J."/>
            <person name="Acer S.C."/>
            <person name="Aftuck L."/>
            <person name="Alexander A."/>
            <person name="An P."/>
            <person name="Anderson E."/>
            <person name="Anderson S."/>
            <person name="Arachi H."/>
            <person name="Azer M."/>
            <person name="Bachantsang P."/>
            <person name="Barry A."/>
            <person name="Bayul T."/>
            <person name="Berlin A."/>
            <person name="Bessette D."/>
            <person name="Bloom T."/>
            <person name="Blye J."/>
            <person name="Boguslavskiy L."/>
            <person name="Bonnet C."/>
            <person name="Boukhgalter B."/>
            <person name="Bourzgui I."/>
            <person name="Brown A."/>
            <person name="Cahill P."/>
            <person name="Channer S."/>
            <person name="Cheshatsang Y."/>
            <person name="Chuda L."/>
            <person name="Citroen M."/>
            <person name="Collymore A."/>
            <person name="Cooke P."/>
            <person name="Costello M."/>
            <person name="D'Aco K."/>
            <person name="Daza R."/>
            <person name="De Haan G."/>
            <person name="DeGray S."/>
            <person name="DeMaso C."/>
            <person name="Dhargay N."/>
            <person name="Dooley K."/>
            <person name="Dooley E."/>
            <person name="Doricent M."/>
            <person name="Dorje P."/>
            <person name="Dorjee K."/>
            <person name="Dupes A."/>
            <person name="Elong R."/>
            <person name="Falk J."/>
            <person name="Farina A."/>
            <person name="Faro S."/>
            <person name="Ferguson D."/>
            <person name="Fisher S."/>
            <person name="Foley C.D."/>
            <person name="Franke A."/>
            <person name="Friedrich D."/>
            <person name="Gadbois L."/>
            <person name="Gearin G."/>
            <person name="Gearin C.R."/>
            <person name="Giannoukos G."/>
            <person name="Goode T."/>
            <person name="Graham J."/>
            <person name="Grandbois E."/>
            <person name="Grewal S."/>
            <person name="Gyaltsen K."/>
            <person name="Hafez N."/>
            <person name="Hagos B."/>
            <person name="Hall J."/>
            <person name="Henson C."/>
            <person name="Hollinger A."/>
            <person name="Honan T."/>
            <person name="Huard M.D."/>
            <person name="Hughes L."/>
            <person name="Hurhula B."/>
            <person name="Husby M.E."/>
            <person name="Kamat A."/>
            <person name="Kanga B."/>
            <person name="Kashin S."/>
            <person name="Khazanovich D."/>
            <person name="Kisner P."/>
            <person name="Lance K."/>
            <person name="Lara M."/>
            <person name="Lee W."/>
            <person name="Lennon N."/>
            <person name="Letendre F."/>
            <person name="LeVine R."/>
            <person name="Lipovsky A."/>
            <person name="Liu X."/>
            <person name="Liu J."/>
            <person name="Liu S."/>
            <person name="Lokyitsang T."/>
            <person name="Lokyitsang Y."/>
            <person name="Lubonja R."/>
            <person name="Lui A."/>
            <person name="MacDonald P."/>
            <person name="Magnisalis V."/>
            <person name="Maru K."/>
            <person name="Matthews C."/>
            <person name="McCusker W."/>
            <person name="McDonough S."/>
            <person name="Mehta T."/>
            <person name="Meldrim J."/>
            <person name="Meneus L."/>
            <person name="Mihai O."/>
            <person name="Mihalev A."/>
            <person name="Mihova T."/>
            <person name="Mittelman R."/>
            <person name="Mlenga V."/>
            <person name="Montmayeur A."/>
            <person name="Mulrain L."/>
            <person name="Navidi A."/>
            <person name="Naylor J."/>
            <person name="Negash T."/>
            <person name="Nguyen T."/>
            <person name="Nguyen N."/>
            <person name="Nicol R."/>
            <person name="Norbu C."/>
            <person name="Norbu N."/>
            <person name="Novod N."/>
            <person name="O'Neill B."/>
            <person name="Osman S."/>
            <person name="Markiewicz E."/>
            <person name="Oyono O.L."/>
            <person name="Patti C."/>
            <person name="Phunkhang P."/>
            <person name="Pierre F."/>
            <person name="Priest M."/>
            <person name="Raghuraman S."/>
            <person name="Rege F."/>
            <person name="Reyes R."/>
            <person name="Rise C."/>
            <person name="Rogov P."/>
            <person name="Ross K."/>
            <person name="Ryan E."/>
            <person name="Settipalli S."/>
            <person name="Shea T."/>
            <person name="Sherpa N."/>
            <person name="Shi L."/>
            <person name="Shih D."/>
            <person name="Sparrow T."/>
            <person name="Spaulding J."/>
            <person name="Stalker J."/>
            <person name="Stange-Thomann N."/>
            <person name="Stavropoulos S."/>
            <person name="Stone C."/>
            <person name="Strader C."/>
            <person name="Tesfaye S."/>
            <person name="Thomson T."/>
            <person name="Thoulutsang Y."/>
            <person name="Thoulutsang D."/>
            <person name="Topham K."/>
            <person name="Topping I."/>
            <person name="Tsamla T."/>
            <person name="Vassiliev H."/>
            <person name="Vo A."/>
            <person name="Wangchuk T."/>
            <person name="Wangdi T."/>
            <person name="Weiand M."/>
            <person name="Wilkinson J."/>
            <person name="Wilson A."/>
            <person name="Yadav S."/>
            <person name="Young G."/>
            <person name="Yu Q."/>
            <person name="Zembek L."/>
            <person name="Zhong D."/>
            <person name="Zimmer A."/>
            <person name="Zwirko Z."/>
            <person name="Jaffe D.B."/>
            <person name="Alvarez P."/>
            <person name="Brockman W."/>
            <person name="Butler J."/>
            <person name="Chin C."/>
            <person name="Gnerre S."/>
            <person name="Grabherr M."/>
            <person name="Kleber M."/>
            <person name="Mauceli E."/>
            <person name="MacCallum I."/>
        </authorList>
    </citation>
    <scope>NUCLEOTIDE SEQUENCE [LARGE SCALE GENOMIC DNA]</scope>
    <source>
        <strain evidence="4">Tucson 15287-2541.00</strain>
    </source>
</reference>
<dbReference type="OMA" id="YHQSKSK"/>
<dbReference type="InterPro" id="IPR050468">
    <property type="entry name" value="Cuticle_Struct_Prot"/>
</dbReference>
<dbReference type="PhylomeDB" id="B4J0U4"/>
<dbReference type="eggNOG" id="ENOG502RYTI">
    <property type="taxonomic scope" value="Eukaryota"/>
</dbReference>
<keyword evidence="1" id="KW-0193">Cuticle</keyword>
<protein>
    <submittedName>
        <fullName evidence="3">GH15888</fullName>
    </submittedName>
</protein>
<gene>
    <name evidence="3" type="primary">Dgri\GH15888</name>
    <name evidence="3" type="ORF">Dgri_GH15888</name>
</gene>
<dbReference type="PROSITE" id="PS51155">
    <property type="entry name" value="CHIT_BIND_RR_2"/>
    <property type="match status" value="1"/>
</dbReference>
<dbReference type="PANTHER" id="PTHR10380:SF196">
    <property type="entry name" value="CUTICULAR PROTEIN 72EA"/>
    <property type="match status" value="1"/>
</dbReference>
<dbReference type="EMBL" id="CH916366">
    <property type="protein sequence ID" value="EDV95765.1"/>
    <property type="molecule type" value="Genomic_DNA"/>
</dbReference>
<dbReference type="AlphaFoldDB" id="B4J0U4"/>
<keyword evidence="2" id="KW-0732">Signal</keyword>
<dbReference type="InParanoid" id="B4J0U4"/>